<comment type="caution">
    <text evidence="1">The sequence shown here is derived from an EMBL/GenBank/DDBJ whole genome shotgun (WGS) entry which is preliminary data.</text>
</comment>
<proteinExistence type="predicted"/>
<evidence type="ECO:0000313" key="2">
    <source>
        <dbReference type="Proteomes" id="UP001066276"/>
    </source>
</evidence>
<evidence type="ECO:0000313" key="1">
    <source>
        <dbReference type="EMBL" id="KAJ1128738.1"/>
    </source>
</evidence>
<sequence>MRFTRKRNITQDIARLCNVCSWAKAEDAMLQQLRWQDQGLLLAYGVAQGRPMLLDVKRLGYRVMVCVRVVELTAKDGGSVAEQLRTVLQFILPIRVLPLA</sequence>
<dbReference type="AlphaFoldDB" id="A0AAV7PKE2"/>
<dbReference type="Proteomes" id="UP001066276">
    <property type="component" value="Chromosome 7"/>
</dbReference>
<reference evidence="1" key="1">
    <citation type="journal article" date="2022" name="bioRxiv">
        <title>Sequencing and chromosome-scale assembly of the giantPleurodeles waltlgenome.</title>
        <authorList>
            <person name="Brown T."/>
            <person name="Elewa A."/>
            <person name="Iarovenko S."/>
            <person name="Subramanian E."/>
            <person name="Araus A.J."/>
            <person name="Petzold A."/>
            <person name="Susuki M."/>
            <person name="Suzuki K.-i.T."/>
            <person name="Hayashi T."/>
            <person name="Toyoda A."/>
            <person name="Oliveira C."/>
            <person name="Osipova E."/>
            <person name="Leigh N.D."/>
            <person name="Simon A."/>
            <person name="Yun M.H."/>
        </authorList>
    </citation>
    <scope>NUCLEOTIDE SEQUENCE</scope>
    <source>
        <strain evidence="1">20211129_DDA</strain>
        <tissue evidence="1">Liver</tissue>
    </source>
</reference>
<keyword evidence="2" id="KW-1185">Reference proteome</keyword>
<organism evidence="1 2">
    <name type="scientific">Pleurodeles waltl</name>
    <name type="common">Iberian ribbed newt</name>
    <dbReference type="NCBI Taxonomy" id="8319"/>
    <lineage>
        <taxon>Eukaryota</taxon>
        <taxon>Metazoa</taxon>
        <taxon>Chordata</taxon>
        <taxon>Craniata</taxon>
        <taxon>Vertebrata</taxon>
        <taxon>Euteleostomi</taxon>
        <taxon>Amphibia</taxon>
        <taxon>Batrachia</taxon>
        <taxon>Caudata</taxon>
        <taxon>Salamandroidea</taxon>
        <taxon>Salamandridae</taxon>
        <taxon>Pleurodelinae</taxon>
        <taxon>Pleurodeles</taxon>
    </lineage>
</organism>
<accession>A0AAV7PKE2</accession>
<protein>
    <submittedName>
        <fullName evidence="1">Uncharacterized protein</fullName>
    </submittedName>
</protein>
<gene>
    <name evidence="1" type="ORF">NDU88_007113</name>
</gene>
<dbReference type="EMBL" id="JANPWB010000011">
    <property type="protein sequence ID" value="KAJ1128738.1"/>
    <property type="molecule type" value="Genomic_DNA"/>
</dbReference>
<name>A0AAV7PKE2_PLEWA</name>